<evidence type="ECO:0000256" key="1">
    <source>
        <dbReference type="SAM" id="MobiDB-lite"/>
    </source>
</evidence>
<protein>
    <submittedName>
        <fullName evidence="2">Uncharacterized protein</fullName>
    </submittedName>
</protein>
<name>A0A6N2N3F1_SALVM</name>
<dbReference type="AlphaFoldDB" id="A0A6N2N3F1"/>
<proteinExistence type="predicted"/>
<evidence type="ECO:0000313" key="2">
    <source>
        <dbReference type="EMBL" id="VFU60516.1"/>
    </source>
</evidence>
<organism evidence="2">
    <name type="scientific">Salix viminalis</name>
    <name type="common">Common osier</name>
    <name type="synonym">Basket willow</name>
    <dbReference type="NCBI Taxonomy" id="40686"/>
    <lineage>
        <taxon>Eukaryota</taxon>
        <taxon>Viridiplantae</taxon>
        <taxon>Streptophyta</taxon>
        <taxon>Embryophyta</taxon>
        <taxon>Tracheophyta</taxon>
        <taxon>Spermatophyta</taxon>
        <taxon>Magnoliopsida</taxon>
        <taxon>eudicotyledons</taxon>
        <taxon>Gunneridae</taxon>
        <taxon>Pentapetalae</taxon>
        <taxon>rosids</taxon>
        <taxon>fabids</taxon>
        <taxon>Malpighiales</taxon>
        <taxon>Salicaceae</taxon>
        <taxon>Saliceae</taxon>
        <taxon>Salix</taxon>
    </lineage>
</organism>
<feature type="region of interest" description="Disordered" evidence="1">
    <location>
        <begin position="1"/>
        <end position="24"/>
    </location>
</feature>
<reference evidence="2" key="1">
    <citation type="submission" date="2019-03" db="EMBL/GenBank/DDBJ databases">
        <authorList>
            <person name="Mank J."/>
            <person name="Almeida P."/>
        </authorList>
    </citation>
    <scope>NUCLEOTIDE SEQUENCE</scope>
    <source>
        <strain evidence="2">78183</strain>
    </source>
</reference>
<accession>A0A6N2N3F1</accession>
<dbReference type="EMBL" id="CAADRP010002063">
    <property type="protein sequence ID" value="VFU60516.1"/>
    <property type="molecule type" value="Genomic_DNA"/>
</dbReference>
<gene>
    <name evidence="2" type="ORF">SVIM_LOCUS449024</name>
</gene>
<sequence>MRSQKKGVAEEEATSKKMGPGIRMLPTTEEDAASAAHVKFSSKEVNAVKDFETVAYRIGSINWPSTTPLEMF</sequence>